<proteinExistence type="predicted"/>
<dbReference type="Proteomes" id="UP000654993">
    <property type="component" value="Unassembled WGS sequence"/>
</dbReference>
<keyword evidence="2" id="KW-1185">Reference proteome</keyword>
<sequence length="143" mass="16284">MTITCTCGSVMRLSLRTLIYSSKVEINNVPIYTCESCHRSEVFSAVKGDLTSLIEHIADSQDEPSKIRFDECNELAFLLMKASDQELLHESLMNIIEERINELLDMLLLAKSLNDPAWVEELRGRLRQISDHYVISGTLGRDH</sequence>
<accession>A0A916QEN5</accession>
<dbReference type="AlphaFoldDB" id="A0A916QEN5"/>
<name>A0A916QEN5_9BACL</name>
<gene>
    <name evidence="1" type="ORF">PRECH8_08650</name>
</gene>
<reference evidence="1" key="2">
    <citation type="journal article" date="2021" name="Data Brief">
        <title>Draft genome sequence data of the facultative, thermophilic, xylanolytic bacterium Paenibacillus sp. strain DA-C8.</title>
        <authorList>
            <person name="Chhe C."/>
            <person name="Uke A."/>
            <person name="Baramee S."/>
            <person name="Ungkulpasvich U."/>
            <person name="Tachaapaikoon C."/>
            <person name="Pason P."/>
            <person name="Waeonukul R."/>
            <person name="Ratanakhanokchai K."/>
            <person name="Kosugi A."/>
        </authorList>
    </citation>
    <scope>NUCLEOTIDE SEQUENCE</scope>
    <source>
        <strain evidence="1">DA-C8</strain>
    </source>
</reference>
<organism evidence="1 2">
    <name type="scientific">Insulibacter thermoxylanivorax</name>
    <dbReference type="NCBI Taxonomy" id="2749268"/>
    <lineage>
        <taxon>Bacteria</taxon>
        <taxon>Bacillati</taxon>
        <taxon>Bacillota</taxon>
        <taxon>Bacilli</taxon>
        <taxon>Bacillales</taxon>
        <taxon>Paenibacillaceae</taxon>
        <taxon>Insulibacter</taxon>
    </lineage>
</organism>
<protein>
    <recommendedName>
        <fullName evidence="3">YgiT-type zinc finger domain-containing protein</fullName>
    </recommendedName>
</protein>
<evidence type="ECO:0008006" key="3">
    <source>
        <dbReference type="Google" id="ProtNLM"/>
    </source>
</evidence>
<evidence type="ECO:0000313" key="1">
    <source>
        <dbReference type="EMBL" id="GFR37569.1"/>
    </source>
</evidence>
<comment type="caution">
    <text evidence="1">The sequence shown here is derived from an EMBL/GenBank/DDBJ whole genome shotgun (WGS) entry which is preliminary data.</text>
</comment>
<dbReference type="EMBL" id="BMAQ01000005">
    <property type="protein sequence ID" value="GFR37569.1"/>
    <property type="molecule type" value="Genomic_DNA"/>
</dbReference>
<evidence type="ECO:0000313" key="2">
    <source>
        <dbReference type="Proteomes" id="UP000654993"/>
    </source>
</evidence>
<dbReference type="RefSeq" id="WP_200965835.1">
    <property type="nucleotide sequence ID" value="NZ_BMAQ01000005.1"/>
</dbReference>
<reference evidence="1" key="1">
    <citation type="submission" date="2020-08" db="EMBL/GenBank/DDBJ databases">
        <authorList>
            <person name="Uke A."/>
            <person name="Chhe C."/>
            <person name="Baramee S."/>
            <person name="Kosugi A."/>
        </authorList>
    </citation>
    <scope>NUCLEOTIDE SEQUENCE</scope>
    <source>
        <strain evidence="1">DA-C8</strain>
    </source>
</reference>